<evidence type="ECO:0000313" key="6">
    <source>
        <dbReference type="Proteomes" id="UP000467841"/>
    </source>
</evidence>
<dbReference type="EMBL" id="CACVBM020000044">
    <property type="protein sequence ID" value="CAA7013326.1"/>
    <property type="molecule type" value="Genomic_DNA"/>
</dbReference>
<dbReference type="InterPro" id="IPR026960">
    <property type="entry name" value="RVT-Znf"/>
</dbReference>
<reference evidence="3 6" key="1">
    <citation type="submission" date="2020-01" db="EMBL/GenBank/DDBJ databases">
        <authorList>
            <person name="Mishra B."/>
        </authorList>
    </citation>
    <scope>NUCLEOTIDE SEQUENCE [LARGE SCALE GENOMIC DNA]</scope>
</reference>
<evidence type="ECO:0000256" key="1">
    <source>
        <dbReference type="SAM" id="MobiDB-lite"/>
    </source>
</evidence>
<evidence type="ECO:0000313" key="4">
    <source>
        <dbReference type="EMBL" id="CAA7013971.1"/>
    </source>
</evidence>
<evidence type="ECO:0000259" key="2">
    <source>
        <dbReference type="Pfam" id="PF13966"/>
    </source>
</evidence>
<keyword evidence="6" id="KW-1185">Reference proteome</keyword>
<dbReference type="OrthoDB" id="1113186at2759"/>
<dbReference type="AlphaFoldDB" id="A0A6D2HC85"/>
<dbReference type="EMBL" id="CACVBM020001167">
    <property type="protein sequence ID" value="CAA7037001.1"/>
    <property type="molecule type" value="Genomic_DNA"/>
</dbReference>
<proteinExistence type="predicted"/>
<evidence type="ECO:0000313" key="5">
    <source>
        <dbReference type="EMBL" id="CAA7037001.1"/>
    </source>
</evidence>
<sequence length="281" mass="32966">MQPQEQISWNFDIWNGNFSPKMKVFMWKIVQKALPLGDNLLSRGIPDNACCVQCGELETAEHLFLHCPFAQRVWELLPLKTHIIPSLLTSFTNTLATSKAMICLPPTGISQGPIFPWLIWSIWTVRNYLIFEERTFAPESTILKALTEARDWQNAQYAIEPTKPRLRKQKPHAIGEYDVTCNRRIRCDVLHRRCLEYRFRDRQIRMDLPRQLRHRDRRRTISRKICIVLPHGRSNLDQICSQQCTRERIHPSDSQIRRSGPRPSPNTTGACQRDLRSSFRH</sequence>
<feature type="domain" description="Reverse transcriptase zinc-binding" evidence="2">
    <location>
        <begin position="3"/>
        <end position="74"/>
    </location>
</feature>
<evidence type="ECO:0000313" key="3">
    <source>
        <dbReference type="EMBL" id="CAA7013326.1"/>
    </source>
</evidence>
<feature type="region of interest" description="Disordered" evidence="1">
    <location>
        <begin position="247"/>
        <end position="281"/>
    </location>
</feature>
<dbReference type="Pfam" id="PF13966">
    <property type="entry name" value="zf-RVT"/>
    <property type="match status" value="1"/>
</dbReference>
<accession>A0A6D2HC85</accession>
<organism evidence="3 6">
    <name type="scientific">Microthlaspi erraticum</name>
    <dbReference type="NCBI Taxonomy" id="1685480"/>
    <lineage>
        <taxon>Eukaryota</taxon>
        <taxon>Viridiplantae</taxon>
        <taxon>Streptophyta</taxon>
        <taxon>Embryophyta</taxon>
        <taxon>Tracheophyta</taxon>
        <taxon>Spermatophyta</taxon>
        <taxon>Magnoliopsida</taxon>
        <taxon>eudicotyledons</taxon>
        <taxon>Gunneridae</taxon>
        <taxon>Pentapetalae</taxon>
        <taxon>rosids</taxon>
        <taxon>malvids</taxon>
        <taxon>Brassicales</taxon>
        <taxon>Brassicaceae</taxon>
        <taxon>Coluteocarpeae</taxon>
        <taxon>Microthlaspi</taxon>
    </lineage>
</organism>
<name>A0A6D2HC85_9BRAS</name>
<dbReference type="Proteomes" id="UP000467841">
    <property type="component" value="Unassembled WGS sequence"/>
</dbReference>
<gene>
    <name evidence="4" type="ORF">MERR_LOCUS1205</name>
    <name evidence="5" type="ORF">MERR_LOCUS24236</name>
    <name evidence="3" type="ORF">MERR_LOCUS560</name>
</gene>
<protein>
    <recommendedName>
        <fullName evidence="2">Reverse transcriptase zinc-binding domain-containing protein</fullName>
    </recommendedName>
</protein>
<dbReference type="EMBL" id="CACVBM020000077">
    <property type="protein sequence ID" value="CAA7013971.1"/>
    <property type="molecule type" value="Genomic_DNA"/>
</dbReference>